<dbReference type="Proteomes" id="UP000256486">
    <property type="component" value="Unassembled WGS sequence"/>
</dbReference>
<name>A0A3E0VF81_9MICO</name>
<dbReference type="PANTHER" id="PTHR36842:SF1">
    <property type="entry name" value="PROTEIN TOLB"/>
    <property type="match status" value="1"/>
</dbReference>
<feature type="transmembrane region" description="Helical" evidence="2">
    <location>
        <begin position="514"/>
        <end position="536"/>
    </location>
</feature>
<gene>
    <name evidence="3" type="ORF">B7R54_01455</name>
</gene>
<reference evidence="3 4" key="1">
    <citation type="submission" date="2017-04" db="EMBL/GenBank/DDBJ databases">
        <title>Comparative genome analysis of Subtercola boreus.</title>
        <authorList>
            <person name="Cho Y.-J."/>
            <person name="Cho A."/>
            <person name="Kim O.-S."/>
            <person name="Lee J.-I."/>
        </authorList>
    </citation>
    <scope>NUCLEOTIDE SEQUENCE [LARGE SCALE GENOMIC DNA]</scope>
    <source>
        <strain evidence="3 4">K300</strain>
    </source>
</reference>
<keyword evidence="2" id="KW-1133">Transmembrane helix</keyword>
<dbReference type="PANTHER" id="PTHR36842">
    <property type="entry name" value="PROTEIN TOLB HOMOLOG"/>
    <property type="match status" value="1"/>
</dbReference>
<organism evidence="3 4">
    <name type="scientific">Subtercola boreus</name>
    <dbReference type="NCBI Taxonomy" id="120213"/>
    <lineage>
        <taxon>Bacteria</taxon>
        <taxon>Bacillati</taxon>
        <taxon>Actinomycetota</taxon>
        <taxon>Actinomycetes</taxon>
        <taxon>Micrococcales</taxon>
        <taxon>Microbacteriaceae</taxon>
        <taxon>Subtercola</taxon>
    </lineage>
</organism>
<dbReference type="Pfam" id="PF07676">
    <property type="entry name" value="PD40"/>
    <property type="match status" value="2"/>
</dbReference>
<evidence type="ECO:0000313" key="3">
    <source>
        <dbReference type="EMBL" id="RFA08030.1"/>
    </source>
</evidence>
<keyword evidence="4" id="KW-1185">Reference proteome</keyword>
<dbReference type="OrthoDB" id="39703at2"/>
<keyword evidence="2" id="KW-0472">Membrane</keyword>
<dbReference type="AlphaFoldDB" id="A0A3E0VF81"/>
<evidence type="ECO:0000256" key="1">
    <source>
        <dbReference type="ARBA" id="ARBA00009820"/>
    </source>
</evidence>
<dbReference type="Gene3D" id="2.120.10.30">
    <property type="entry name" value="TolB, C-terminal domain"/>
    <property type="match status" value="2"/>
</dbReference>
<proteinExistence type="inferred from homology"/>
<keyword evidence="2" id="KW-0812">Transmembrane</keyword>
<sequence length="546" mass="55025">MVRLSSLRSGFTPPREAAAGIVVTALIAAGVLLGGAAAQAIVPAPGSIEMVSVAANGASAGANSLQSVVSRDGRFVAFVSKAKLTDIVTGGFQQVYVRDLVSGITTMVSVDASGTAGGGGLSEHPSISDDGRFVAFDSDAPGLHPVVAALSPASQVYVRDVPGSSTDLISMRFDEKDGGKLQSVRPSISGDGSVVAFQSQSGDLISSTANIGFEVFVASRSAHPKPSVASLSDGSSTELADNVAIAPHISADGSTVAFSSTAKNLGADNGKMQVFTRTLATNKTTLVSFATGTGPRRAADNGSADVSLSADGSRVAYGSFASNITGELQIGLTAAVFVYDSATATNVLVSYDKTNSTRADGSSGTPSISADGRVVAFSSTASDLAYTTVEPSVTSQNQVYVRDLARKATLMVSLARQSRLGGADDSDEPSISADGRFVSFTSLAPGLTTVDPGMNLAQVYEVGVPPFVDPTDPTPTATPAATTLPAIAAATAITSPDARGGSSGQLASTGNDTFAPFALLAALALAVGLGLTHRAASGSRRRKGMR</sequence>
<evidence type="ECO:0000256" key="2">
    <source>
        <dbReference type="SAM" id="Phobius"/>
    </source>
</evidence>
<protein>
    <submittedName>
        <fullName evidence="3">Uncharacterized protein</fullName>
    </submittedName>
</protein>
<comment type="caution">
    <text evidence="3">The sequence shown here is derived from an EMBL/GenBank/DDBJ whole genome shotgun (WGS) entry which is preliminary data.</text>
</comment>
<dbReference type="SUPFAM" id="SSF82171">
    <property type="entry name" value="DPP6 N-terminal domain-like"/>
    <property type="match status" value="1"/>
</dbReference>
<dbReference type="InterPro" id="IPR011042">
    <property type="entry name" value="6-blade_b-propeller_TolB-like"/>
</dbReference>
<accession>A0A3E0VF81</accession>
<comment type="similarity">
    <text evidence="1">Belongs to the TolB family.</text>
</comment>
<dbReference type="InterPro" id="IPR011659">
    <property type="entry name" value="WD40"/>
</dbReference>
<dbReference type="RefSeq" id="WP_116413447.1">
    <property type="nucleotide sequence ID" value="NZ_NBWZ01000001.1"/>
</dbReference>
<dbReference type="EMBL" id="NBWZ01000001">
    <property type="protein sequence ID" value="RFA08030.1"/>
    <property type="molecule type" value="Genomic_DNA"/>
</dbReference>
<evidence type="ECO:0000313" key="4">
    <source>
        <dbReference type="Proteomes" id="UP000256486"/>
    </source>
</evidence>